<protein>
    <recommendedName>
        <fullName evidence="3">Ribosome maturation factor RimP</fullName>
    </recommendedName>
</protein>
<reference evidence="7 8" key="1">
    <citation type="submission" date="2017-07" db="EMBL/GenBank/DDBJ databases">
        <title>Niveispirillum cyanobacteriorum sp. nov., isolated from cyanobacterial aggregates in a eutrophic lake.</title>
        <authorList>
            <person name="Cai H."/>
        </authorList>
    </citation>
    <scope>NUCLEOTIDE SEQUENCE [LARGE SCALE GENOMIC DNA]</scope>
    <source>
        <strain evidence="8">TH1-14</strain>
    </source>
</reference>
<dbReference type="EMBL" id="NOXU01000024">
    <property type="protein sequence ID" value="OYQ35819.1"/>
    <property type="molecule type" value="Genomic_DNA"/>
</dbReference>
<dbReference type="FunFam" id="3.30.300.70:FF:000001">
    <property type="entry name" value="Ribosome maturation factor RimP"/>
    <property type="match status" value="1"/>
</dbReference>
<dbReference type="InterPro" id="IPR003728">
    <property type="entry name" value="Ribosome_maturation_RimP"/>
</dbReference>
<dbReference type="Gene3D" id="3.30.300.70">
    <property type="entry name" value="RimP-like superfamily, N-terminal"/>
    <property type="match status" value="1"/>
</dbReference>
<dbReference type="OrthoDB" id="9805006at2"/>
<feature type="domain" description="Ribosome maturation factor RimP N-terminal" evidence="5">
    <location>
        <begin position="10"/>
        <end position="83"/>
    </location>
</feature>
<dbReference type="Pfam" id="PF02576">
    <property type="entry name" value="RimP_N"/>
    <property type="match status" value="1"/>
</dbReference>
<feature type="region of interest" description="Disordered" evidence="4">
    <location>
        <begin position="195"/>
        <end position="260"/>
    </location>
</feature>
<dbReference type="RefSeq" id="WP_094454734.1">
    <property type="nucleotide sequence ID" value="NZ_NOXU01000024.1"/>
</dbReference>
<dbReference type="SUPFAM" id="SSF75420">
    <property type="entry name" value="YhbC-like, N-terminal domain"/>
    <property type="match status" value="1"/>
</dbReference>
<dbReference type="PANTHER" id="PTHR33867:SF1">
    <property type="entry name" value="RIBOSOME MATURATION FACTOR RIMP"/>
    <property type="match status" value="1"/>
</dbReference>
<dbReference type="GO" id="GO:0000028">
    <property type="term" value="P:ribosomal small subunit assembly"/>
    <property type="evidence" value="ECO:0007669"/>
    <property type="project" value="TreeGrafter"/>
</dbReference>
<evidence type="ECO:0000256" key="4">
    <source>
        <dbReference type="SAM" id="MobiDB-lite"/>
    </source>
</evidence>
<dbReference type="InterPro" id="IPR028989">
    <property type="entry name" value="RimP_N"/>
</dbReference>
<dbReference type="InterPro" id="IPR036847">
    <property type="entry name" value="RimP_C_sf"/>
</dbReference>
<dbReference type="SUPFAM" id="SSF74942">
    <property type="entry name" value="YhbC-like, C-terminal domain"/>
    <property type="match status" value="1"/>
</dbReference>
<dbReference type="Proteomes" id="UP000216998">
    <property type="component" value="Unassembled WGS sequence"/>
</dbReference>
<sequence>MDVLERIGGIITPSVEAMGYEIVRLQISGGLRPTLQIMADRADGGAMTVDDCADISHAVSALLDVEDPITSAYTLEVSSPGIDRPLTRLKDFERFKGLEARVETDLPLDGRKRFRGVLYGVEGENVLIALDSKTAPAPKRKPGAKVSAKAKPVETDPGMVEVAEIPFAQIAKAKLELTDELLSIAAAEQGLAAGTEGGQMDVDDTAKPVKRPKSAPANVKADKPSKKKGPGRFARKGQSDEQDIVTTDGPSDADAGAGVV</sequence>
<accession>A0A255Z307</accession>
<keyword evidence="8" id="KW-1185">Reference proteome</keyword>
<feature type="compositionally biased region" description="Basic residues" evidence="4">
    <location>
        <begin position="225"/>
        <end position="235"/>
    </location>
</feature>
<comment type="similarity">
    <text evidence="3">Belongs to the RimP family.</text>
</comment>
<evidence type="ECO:0000259" key="5">
    <source>
        <dbReference type="Pfam" id="PF02576"/>
    </source>
</evidence>
<keyword evidence="1 3" id="KW-0963">Cytoplasm</keyword>
<dbReference type="Gene3D" id="2.30.30.180">
    <property type="entry name" value="Ribosome maturation factor RimP, C-terminal domain"/>
    <property type="match status" value="1"/>
</dbReference>
<name>A0A255Z307_9PROT</name>
<feature type="domain" description="Ribosome maturation factor RimP C-terminal" evidence="6">
    <location>
        <begin position="86"/>
        <end position="133"/>
    </location>
</feature>
<gene>
    <name evidence="3" type="primary">rimP</name>
    <name evidence="7" type="ORF">CHU95_05980</name>
</gene>
<comment type="subcellular location">
    <subcellularLocation>
        <location evidence="3">Cytoplasm</location>
    </subcellularLocation>
</comment>
<dbReference type="NCBIfam" id="NF000932">
    <property type="entry name" value="PRK00092.2-5"/>
    <property type="match status" value="1"/>
</dbReference>
<dbReference type="CDD" id="cd01734">
    <property type="entry name" value="YlxS_C"/>
    <property type="match status" value="1"/>
</dbReference>
<evidence type="ECO:0000256" key="2">
    <source>
        <dbReference type="ARBA" id="ARBA00022517"/>
    </source>
</evidence>
<evidence type="ECO:0000259" key="6">
    <source>
        <dbReference type="Pfam" id="PF17384"/>
    </source>
</evidence>
<dbReference type="GO" id="GO:0005829">
    <property type="term" value="C:cytosol"/>
    <property type="evidence" value="ECO:0007669"/>
    <property type="project" value="TreeGrafter"/>
</dbReference>
<keyword evidence="2 3" id="KW-0690">Ribosome biogenesis</keyword>
<evidence type="ECO:0000313" key="7">
    <source>
        <dbReference type="EMBL" id="OYQ35819.1"/>
    </source>
</evidence>
<evidence type="ECO:0000256" key="3">
    <source>
        <dbReference type="HAMAP-Rule" id="MF_01077"/>
    </source>
</evidence>
<dbReference type="HAMAP" id="MF_01077">
    <property type="entry name" value="RimP"/>
    <property type="match status" value="1"/>
</dbReference>
<dbReference type="PANTHER" id="PTHR33867">
    <property type="entry name" value="RIBOSOME MATURATION FACTOR RIMP"/>
    <property type="match status" value="1"/>
</dbReference>
<comment type="function">
    <text evidence="3">Required for maturation of 30S ribosomal subunits.</text>
</comment>
<proteinExistence type="inferred from homology"/>
<dbReference type="InterPro" id="IPR035956">
    <property type="entry name" value="RimP_N_sf"/>
</dbReference>
<comment type="caution">
    <text evidence="7">The sequence shown here is derived from an EMBL/GenBank/DDBJ whole genome shotgun (WGS) entry which is preliminary data.</text>
</comment>
<evidence type="ECO:0000313" key="8">
    <source>
        <dbReference type="Proteomes" id="UP000216998"/>
    </source>
</evidence>
<dbReference type="AlphaFoldDB" id="A0A255Z307"/>
<organism evidence="7 8">
    <name type="scientific">Niveispirillum lacus</name>
    <dbReference type="NCBI Taxonomy" id="1981099"/>
    <lineage>
        <taxon>Bacteria</taxon>
        <taxon>Pseudomonadati</taxon>
        <taxon>Pseudomonadota</taxon>
        <taxon>Alphaproteobacteria</taxon>
        <taxon>Rhodospirillales</taxon>
        <taxon>Azospirillaceae</taxon>
        <taxon>Niveispirillum</taxon>
    </lineage>
</organism>
<dbReference type="InterPro" id="IPR028998">
    <property type="entry name" value="RimP_C"/>
</dbReference>
<evidence type="ECO:0000256" key="1">
    <source>
        <dbReference type="ARBA" id="ARBA00022490"/>
    </source>
</evidence>
<dbReference type="Pfam" id="PF17384">
    <property type="entry name" value="DUF150_C"/>
    <property type="match status" value="1"/>
</dbReference>
<dbReference type="GO" id="GO:0006412">
    <property type="term" value="P:translation"/>
    <property type="evidence" value="ECO:0007669"/>
    <property type="project" value="TreeGrafter"/>
</dbReference>